<keyword evidence="5" id="KW-1185">Reference proteome</keyword>
<dbReference type="GO" id="GO:0005634">
    <property type="term" value="C:nucleus"/>
    <property type="evidence" value="ECO:0007669"/>
    <property type="project" value="InterPro"/>
</dbReference>
<organism evidence="4 5">
    <name type="scientific">Chironomus riparius</name>
    <dbReference type="NCBI Taxonomy" id="315576"/>
    <lineage>
        <taxon>Eukaryota</taxon>
        <taxon>Metazoa</taxon>
        <taxon>Ecdysozoa</taxon>
        <taxon>Arthropoda</taxon>
        <taxon>Hexapoda</taxon>
        <taxon>Insecta</taxon>
        <taxon>Pterygota</taxon>
        <taxon>Neoptera</taxon>
        <taxon>Endopterygota</taxon>
        <taxon>Diptera</taxon>
        <taxon>Nematocera</taxon>
        <taxon>Chironomoidea</taxon>
        <taxon>Chironomidae</taxon>
        <taxon>Chironominae</taxon>
        <taxon>Chironomus</taxon>
    </lineage>
</organism>
<keyword evidence="2" id="KW-0812">Transmembrane</keyword>
<name>A0A9N9S704_9DIPT</name>
<accession>A0A9N9S704</accession>
<feature type="transmembrane region" description="Helical" evidence="2">
    <location>
        <begin position="6"/>
        <end position="22"/>
    </location>
</feature>
<feature type="region of interest" description="Disordered" evidence="1">
    <location>
        <begin position="463"/>
        <end position="483"/>
    </location>
</feature>
<evidence type="ECO:0000313" key="4">
    <source>
        <dbReference type="EMBL" id="CAG9810182.1"/>
    </source>
</evidence>
<proteinExistence type="predicted"/>
<dbReference type="Proteomes" id="UP001153620">
    <property type="component" value="Chromosome 4"/>
</dbReference>
<dbReference type="SMART" id="SM00868">
    <property type="entry name" value="zf-AD"/>
    <property type="match status" value="1"/>
</dbReference>
<evidence type="ECO:0000256" key="1">
    <source>
        <dbReference type="SAM" id="MobiDB-lite"/>
    </source>
</evidence>
<feature type="transmembrane region" description="Helical" evidence="2">
    <location>
        <begin position="29"/>
        <end position="50"/>
    </location>
</feature>
<evidence type="ECO:0000313" key="5">
    <source>
        <dbReference type="Proteomes" id="UP001153620"/>
    </source>
</evidence>
<evidence type="ECO:0000256" key="2">
    <source>
        <dbReference type="SAM" id="Phobius"/>
    </source>
</evidence>
<dbReference type="InterPro" id="IPR012934">
    <property type="entry name" value="Znf_AD"/>
</dbReference>
<dbReference type="EMBL" id="OU895880">
    <property type="protein sequence ID" value="CAG9810182.1"/>
    <property type="molecule type" value="Genomic_DNA"/>
</dbReference>
<evidence type="ECO:0000259" key="3">
    <source>
        <dbReference type="SMART" id="SM00868"/>
    </source>
</evidence>
<keyword evidence="2" id="KW-1133">Transmembrane helix</keyword>
<sequence>MKISFQTSLIQVIGVCVCGFAIKKSNNELIFATSILIYSLLHFLLGLIIYSNPIASNKLKLLYEKSSSLVSNCLYTNCIACDESPGLVSMQSSGLLAKMYSDVTGLTVQVHYTICKACQSELKAFYNFKKRCHDIAGLYEAESVLNQDISNPKQQLLNEITIVKSEAGFDQFCVDESQGDEDYDYEEANPSTFEDDESITSYSVAPSLTLKSENGNELNDDKISKPQKLNTINARAEIFFTATEVNERLFSEGYPPVWRLLPKNHVPIPGKIPYSELLCAKISAIMPNKSQVAVHNGFTLFGATTRAYIRCKHSTKMPVSFLQSELKQNQPLRIKIVQKCQECVDEADEQPTTPVPSSSTKSKANFLKHKSILFLPTSIAATFECASKDIHAILNRGYHLCSAEVDPLRKLKEQHFKIETEIVQAWRLQVYKIIGQDEKPRSQINEYKIKKMELNDPFADTVTKGTRRAASQREITVTKRQRR</sequence>
<reference evidence="4" key="1">
    <citation type="submission" date="2022-01" db="EMBL/GenBank/DDBJ databases">
        <authorList>
            <person name="King R."/>
        </authorList>
    </citation>
    <scope>NUCLEOTIDE SEQUENCE</scope>
</reference>
<dbReference type="AlphaFoldDB" id="A0A9N9S704"/>
<keyword evidence="2" id="KW-0472">Membrane</keyword>
<dbReference type="OrthoDB" id="7762401at2759"/>
<feature type="domain" description="ZAD" evidence="3">
    <location>
        <begin position="77"/>
        <end position="142"/>
    </location>
</feature>
<protein>
    <recommendedName>
        <fullName evidence="3">ZAD domain-containing protein</fullName>
    </recommendedName>
</protein>
<dbReference type="GO" id="GO:0008270">
    <property type="term" value="F:zinc ion binding"/>
    <property type="evidence" value="ECO:0007669"/>
    <property type="project" value="InterPro"/>
</dbReference>
<gene>
    <name evidence="4" type="ORF">CHIRRI_LOCUS12999</name>
</gene>
<reference evidence="4" key="2">
    <citation type="submission" date="2022-10" db="EMBL/GenBank/DDBJ databases">
        <authorList>
            <consortium name="ENA_rothamsted_submissions"/>
            <consortium name="culmorum"/>
            <person name="King R."/>
        </authorList>
    </citation>
    <scope>NUCLEOTIDE SEQUENCE</scope>
</reference>